<dbReference type="OrthoDB" id="10261452at2759"/>
<feature type="non-terminal residue" evidence="3">
    <location>
        <position position="1"/>
    </location>
</feature>
<dbReference type="eggNOG" id="KOG2963">
    <property type="taxonomic scope" value="Eukaryota"/>
</dbReference>
<organism evidence="4">
    <name type="scientific">Volvox carteri f. nagariensis</name>
    <dbReference type="NCBI Taxonomy" id="3068"/>
    <lineage>
        <taxon>Eukaryota</taxon>
        <taxon>Viridiplantae</taxon>
        <taxon>Chlorophyta</taxon>
        <taxon>core chlorophytes</taxon>
        <taxon>Chlorophyceae</taxon>
        <taxon>CS clade</taxon>
        <taxon>Chlamydomonadales</taxon>
        <taxon>Volvocaceae</taxon>
        <taxon>Volvox</taxon>
    </lineage>
</organism>
<dbReference type="PANTHER" id="PTHR12661">
    <property type="entry name" value="PETER PAN-RELATED"/>
    <property type="match status" value="1"/>
</dbReference>
<dbReference type="AlphaFoldDB" id="D8TUL8"/>
<dbReference type="GO" id="GO:0006364">
    <property type="term" value="P:rRNA processing"/>
    <property type="evidence" value="ECO:0007669"/>
    <property type="project" value="InterPro"/>
</dbReference>
<protein>
    <recommendedName>
        <fullName evidence="2">Brix domain-containing protein</fullName>
    </recommendedName>
</protein>
<accession>D8TUL8</accession>
<evidence type="ECO:0000259" key="2">
    <source>
        <dbReference type="PROSITE" id="PS50833"/>
    </source>
</evidence>
<evidence type="ECO:0000313" key="4">
    <source>
        <dbReference type="Proteomes" id="UP000001058"/>
    </source>
</evidence>
<dbReference type="Proteomes" id="UP000001058">
    <property type="component" value="Unassembled WGS sequence"/>
</dbReference>
<dbReference type="KEGG" id="vcn:VOLCADRAFT_60049"/>
<name>D8TUL8_VOLCA</name>
<feature type="compositionally biased region" description="Basic residues" evidence="1">
    <location>
        <begin position="312"/>
        <end position="321"/>
    </location>
</feature>
<evidence type="ECO:0000256" key="1">
    <source>
        <dbReference type="SAM" id="MobiDB-lite"/>
    </source>
</evidence>
<dbReference type="EMBL" id="GL378338">
    <property type="protein sequence ID" value="EFJ48848.1"/>
    <property type="molecule type" value="Genomic_DNA"/>
</dbReference>
<feature type="domain" description="Brix" evidence="2">
    <location>
        <begin position="1"/>
        <end position="262"/>
    </location>
</feature>
<dbReference type="STRING" id="3068.D8TUL8"/>
<dbReference type="GeneID" id="9619650"/>
<sequence length="321" mass="35765">PKTFVFKRGKHGVSSSDLEQDVRRMMLPNTAANLRDSRRNSLRDFVSVAGPLGVSHFIMMSATENSSYVKLAKTPRGPTVTMRIRSYSLIRDVQAAAIRPRVPVNAFKTTPLVVMNGFSGNDTLRLLTSMFQGMFPALNVQRTKLKSCQRVVLLTRDKDSGIIRLRHYGISVAPSGLKKSVKALLSRREVPDLGSFRDVSDFVTKSGYGSESEGEDAEASRVTLAQDMGRGNVASRQSRVRLHELGPRMDLELVKIEEGLCDGAVLFHAHVNKTREEVAELADRQEQRRAIKEQRRKQQVRAWGRGGGGGRGRGRGKRFLF</sequence>
<dbReference type="PROSITE" id="PS50833">
    <property type="entry name" value="BRIX"/>
    <property type="match status" value="1"/>
</dbReference>
<dbReference type="RefSeq" id="XP_002950180.1">
    <property type="nucleotide sequence ID" value="XM_002950134.1"/>
</dbReference>
<dbReference type="FunCoup" id="D8TUL8">
    <property type="interactions" value="1623"/>
</dbReference>
<dbReference type="SMART" id="SM00879">
    <property type="entry name" value="Brix"/>
    <property type="match status" value="1"/>
</dbReference>
<dbReference type="InterPro" id="IPR007109">
    <property type="entry name" value="Brix"/>
</dbReference>
<dbReference type="GO" id="GO:0000027">
    <property type="term" value="P:ribosomal large subunit assembly"/>
    <property type="evidence" value="ECO:0007669"/>
    <property type="project" value="TreeGrafter"/>
</dbReference>
<dbReference type="GO" id="GO:0019843">
    <property type="term" value="F:rRNA binding"/>
    <property type="evidence" value="ECO:0007669"/>
    <property type="project" value="InterPro"/>
</dbReference>
<dbReference type="PANTHER" id="PTHR12661:SF5">
    <property type="entry name" value="SUPPRESSOR OF SWI4 1 HOMOLOG"/>
    <property type="match status" value="1"/>
</dbReference>
<feature type="region of interest" description="Disordered" evidence="1">
    <location>
        <begin position="290"/>
        <end position="321"/>
    </location>
</feature>
<keyword evidence="4" id="KW-1185">Reference proteome</keyword>
<evidence type="ECO:0000313" key="3">
    <source>
        <dbReference type="EMBL" id="EFJ48848.1"/>
    </source>
</evidence>
<dbReference type="InParanoid" id="D8TUL8"/>
<reference evidence="3 4" key="1">
    <citation type="journal article" date="2010" name="Science">
        <title>Genomic analysis of organismal complexity in the multicellular green alga Volvox carteri.</title>
        <authorList>
            <person name="Prochnik S.E."/>
            <person name="Umen J."/>
            <person name="Nedelcu A.M."/>
            <person name="Hallmann A."/>
            <person name="Miller S.M."/>
            <person name="Nishii I."/>
            <person name="Ferris P."/>
            <person name="Kuo A."/>
            <person name="Mitros T."/>
            <person name="Fritz-Laylin L.K."/>
            <person name="Hellsten U."/>
            <person name="Chapman J."/>
            <person name="Simakov O."/>
            <person name="Rensing S.A."/>
            <person name="Terry A."/>
            <person name="Pangilinan J."/>
            <person name="Kapitonov V."/>
            <person name="Jurka J."/>
            <person name="Salamov A."/>
            <person name="Shapiro H."/>
            <person name="Schmutz J."/>
            <person name="Grimwood J."/>
            <person name="Lindquist E."/>
            <person name="Lucas S."/>
            <person name="Grigoriev I.V."/>
            <person name="Schmitt R."/>
            <person name="Kirk D."/>
            <person name="Rokhsar D.S."/>
        </authorList>
    </citation>
    <scope>NUCLEOTIDE SEQUENCE [LARGE SCALE GENOMIC DNA]</scope>
    <source>
        <strain evidence="4">f. Nagariensis / Eve</strain>
    </source>
</reference>
<dbReference type="GO" id="GO:0030687">
    <property type="term" value="C:preribosome, large subunit precursor"/>
    <property type="evidence" value="ECO:0007669"/>
    <property type="project" value="TreeGrafter"/>
</dbReference>
<dbReference type="Pfam" id="PF04427">
    <property type="entry name" value="Brix"/>
    <property type="match status" value="1"/>
</dbReference>
<proteinExistence type="predicted"/>
<dbReference type="InterPro" id="IPR045112">
    <property type="entry name" value="PPAN-like"/>
</dbReference>
<gene>
    <name evidence="3" type="ORF">VOLCADRAFT_60049</name>
</gene>